<gene>
    <name evidence="1" type="ORF">PoB_006992700</name>
</gene>
<organism evidence="1 2">
    <name type="scientific">Plakobranchus ocellatus</name>
    <dbReference type="NCBI Taxonomy" id="259542"/>
    <lineage>
        <taxon>Eukaryota</taxon>
        <taxon>Metazoa</taxon>
        <taxon>Spiralia</taxon>
        <taxon>Lophotrochozoa</taxon>
        <taxon>Mollusca</taxon>
        <taxon>Gastropoda</taxon>
        <taxon>Heterobranchia</taxon>
        <taxon>Euthyneura</taxon>
        <taxon>Panpulmonata</taxon>
        <taxon>Sacoglossa</taxon>
        <taxon>Placobranchoidea</taxon>
        <taxon>Plakobranchidae</taxon>
        <taxon>Plakobranchus</taxon>
    </lineage>
</organism>
<proteinExistence type="predicted"/>
<name>A0AAV4DGN7_9GAST</name>
<dbReference type="AlphaFoldDB" id="A0AAV4DGN7"/>
<evidence type="ECO:0000313" key="2">
    <source>
        <dbReference type="Proteomes" id="UP000735302"/>
    </source>
</evidence>
<dbReference type="Proteomes" id="UP000735302">
    <property type="component" value="Unassembled WGS sequence"/>
</dbReference>
<dbReference type="EMBL" id="BLXT01007882">
    <property type="protein sequence ID" value="GFO43422.1"/>
    <property type="molecule type" value="Genomic_DNA"/>
</dbReference>
<evidence type="ECO:0000313" key="1">
    <source>
        <dbReference type="EMBL" id="GFO43422.1"/>
    </source>
</evidence>
<reference evidence="1 2" key="1">
    <citation type="journal article" date="2021" name="Elife">
        <title>Chloroplast acquisition without the gene transfer in kleptoplastic sea slugs, Plakobranchus ocellatus.</title>
        <authorList>
            <person name="Maeda T."/>
            <person name="Takahashi S."/>
            <person name="Yoshida T."/>
            <person name="Shimamura S."/>
            <person name="Takaki Y."/>
            <person name="Nagai Y."/>
            <person name="Toyoda A."/>
            <person name="Suzuki Y."/>
            <person name="Arimoto A."/>
            <person name="Ishii H."/>
            <person name="Satoh N."/>
            <person name="Nishiyama T."/>
            <person name="Hasebe M."/>
            <person name="Maruyama T."/>
            <person name="Minagawa J."/>
            <person name="Obokata J."/>
            <person name="Shigenobu S."/>
        </authorList>
    </citation>
    <scope>NUCLEOTIDE SEQUENCE [LARGE SCALE GENOMIC DNA]</scope>
</reference>
<protein>
    <submittedName>
        <fullName evidence="1">Uncharacterized protein</fullName>
    </submittedName>
</protein>
<sequence length="102" mass="11877">MIQWSIHQTLHGLADHRCERNRTVAFRIGTKTAFLRTLEQIQQGSFRTCSLVGKHFLCYAVETRCLACLALLQCDVEFILREFYFEHSATRRGPAFKTKIIK</sequence>
<comment type="caution">
    <text evidence="1">The sequence shown here is derived from an EMBL/GenBank/DDBJ whole genome shotgun (WGS) entry which is preliminary data.</text>
</comment>
<keyword evidence="2" id="KW-1185">Reference proteome</keyword>
<accession>A0AAV4DGN7</accession>